<reference evidence="4" key="1">
    <citation type="journal article" date="2017" name="Nat. Ecol. Evol.">
        <title>Genome expansion and lineage-specific genetic innovations in the forest pathogenic fungi Armillaria.</title>
        <authorList>
            <person name="Sipos G."/>
            <person name="Prasanna A.N."/>
            <person name="Walter M.C."/>
            <person name="O'Connor E."/>
            <person name="Balint B."/>
            <person name="Krizsan K."/>
            <person name="Kiss B."/>
            <person name="Hess J."/>
            <person name="Varga T."/>
            <person name="Slot J."/>
            <person name="Riley R."/>
            <person name="Boka B."/>
            <person name="Rigling D."/>
            <person name="Barry K."/>
            <person name="Lee J."/>
            <person name="Mihaltcheva S."/>
            <person name="LaButti K."/>
            <person name="Lipzen A."/>
            <person name="Waldron R."/>
            <person name="Moloney N.M."/>
            <person name="Sperisen C."/>
            <person name="Kredics L."/>
            <person name="Vagvoelgyi C."/>
            <person name="Patrignani A."/>
            <person name="Fitzpatrick D."/>
            <person name="Nagy I."/>
            <person name="Doyle S."/>
            <person name="Anderson J.B."/>
            <person name="Grigoriev I.V."/>
            <person name="Gueldener U."/>
            <person name="Muensterkoetter M."/>
            <person name="Nagy L.G."/>
        </authorList>
    </citation>
    <scope>NUCLEOTIDE SEQUENCE [LARGE SCALE GENOMIC DNA]</scope>
    <source>
        <strain evidence="4">28-4</strain>
    </source>
</reference>
<dbReference type="EMBL" id="KZ293458">
    <property type="protein sequence ID" value="PBK63482.1"/>
    <property type="molecule type" value="Genomic_DNA"/>
</dbReference>
<dbReference type="Pfam" id="PF19343">
    <property type="entry name" value="HAM1_N"/>
    <property type="match status" value="1"/>
</dbReference>
<name>A0A2H3B8Z2_9AGAR</name>
<proteinExistence type="predicted"/>
<feature type="region of interest" description="Disordered" evidence="1">
    <location>
        <begin position="15"/>
        <end position="38"/>
    </location>
</feature>
<evidence type="ECO:0000313" key="4">
    <source>
        <dbReference type="Proteomes" id="UP000218334"/>
    </source>
</evidence>
<keyword evidence="4" id="KW-1185">Reference proteome</keyword>
<accession>A0A2H3B8Z2</accession>
<feature type="domain" description="HAM1-like N-terminal" evidence="2">
    <location>
        <begin position="57"/>
        <end position="137"/>
    </location>
</feature>
<gene>
    <name evidence="3" type="ORF">ARMSODRAFT_963095</name>
</gene>
<evidence type="ECO:0000259" key="2">
    <source>
        <dbReference type="Pfam" id="PF19343"/>
    </source>
</evidence>
<sequence length="166" mass="18642">MGLCLSSCRRRRRYSNDSSRPRYQYSEESPLLGDSVDDSQSTDAIVNVPVNLNKAVEVVAALKNGKYPSQDQVDSFSRWFLQSDILRESRYTRISEQGQQIIHDVHRLCSVLLVFGMEKNGDGRLQDLLFLADTISRPLDYAVEGGETTIEADVHRKGSASPRFGA</sequence>
<dbReference type="AlphaFoldDB" id="A0A2H3B8Z2"/>
<dbReference type="Proteomes" id="UP000218334">
    <property type="component" value="Unassembled WGS sequence"/>
</dbReference>
<protein>
    <recommendedName>
        <fullName evidence="2">HAM1-like N-terminal domain-containing protein</fullName>
    </recommendedName>
</protein>
<dbReference type="InterPro" id="IPR045967">
    <property type="entry name" value="HAM1-like_N"/>
</dbReference>
<organism evidence="3 4">
    <name type="scientific">Armillaria solidipes</name>
    <dbReference type="NCBI Taxonomy" id="1076256"/>
    <lineage>
        <taxon>Eukaryota</taxon>
        <taxon>Fungi</taxon>
        <taxon>Dikarya</taxon>
        <taxon>Basidiomycota</taxon>
        <taxon>Agaricomycotina</taxon>
        <taxon>Agaricomycetes</taxon>
        <taxon>Agaricomycetidae</taxon>
        <taxon>Agaricales</taxon>
        <taxon>Marasmiineae</taxon>
        <taxon>Physalacriaceae</taxon>
        <taxon>Armillaria</taxon>
    </lineage>
</organism>
<evidence type="ECO:0000256" key="1">
    <source>
        <dbReference type="SAM" id="MobiDB-lite"/>
    </source>
</evidence>
<dbReference type="STRING" id="1076256.A0A2H3B8Z2"/>
<evidence type="ECO:0000313" key="3">
    <source>
        <dbReference type="EMBL" id="PBK63482.1"/>
    </source>
</evidence>